<feature type="binding site" evidence="6">
    <location>
        <position position="419"/>
    </location>
    <ligand>
        <name>Na(+)</name>
        <dbReference type="ChEBI" id="CHEBI:29101"/>
        <label>1</label>
    </ligand>
</feature>
<keyword evidence="6" id="KW-0915">Sodium</keyword>
<feature type="transmembrane region" description="Helical" evidence="9">
    <location>
        <begin position="479"/>
        <end position="502"/>
    </location>
</feature>
<sequence length="681" mass="76125">MDTCLEDLSDKKTKVYHTSRLENIELPDDTLCVPDPVDDPLSTEESVIAHEEWSHQCDFFLSILGYAVDLANVWRFPYVCFTNGGGAFLIPYFILMVCSALPMFYLELILGQKHRRGAIALWDICPIFRGVGIAQVMISYMVAFYYNTVSAWCLYFLMSSIADDLPWTHCDQRQGNTAQCVSYADLVSGSNTTFSANSTLSQLQKFSLASTEYFERVVLQLQKSPGLDVMGPMQWKVLVSTIIIFLILYCSMRHGVKSSGKVVYVTALLPYVLLSGLLLNGVTLNGSNQGIWYFIRPRFERLLELKVWSNAAIQIFFSTGAGFGAHIAYATYNPKQYNCYRDCIITSIVNALTSIFAGFTVFSYLGYLAHLLKTPVETVTGEGPGLVFQVYPFAIGTLPWAPLWAVIFFLLLILLGLDSGMGGLESVITALTDVAPRKWLKNRYFRQILTSMVLGSACCVALFNARSGGMYLFNLMDRYIAGAALLIGSLFQVIAVAWFYGLDQLCDDIKSMALPSPSLYWRLSWKFITPIVLTIMIVSSVLDPTPLVYNYGTRHPELLTDSSLVVNVTIQGTSQHYVYPYWAFYLGIILSTVSVIMIPLTAIIVTVRNGCHFQMKKMISLGPTDYWPFSSAACKKLCPNKGRMFANGCPTIQVLDGDDPINQQTEQTVRSIIELQMNYTS</sequence>
<dbReference type="GO" id="GO:0035725">
    <property type="term" value="P:sodium ion transmembrane transport"/>
    <property type="evidence" value="ECO:0007669"/>
    <property type="project" value="TreeGrafter"/>
</dbReference>
<keyword evidence="5 9" id="KW-0472">Membrane</keyword>
<evidence type="ECO:0000313" key="11">
    <source>
        <dbReference type="Proteomes" id="UP000822476"/>
    </source>
</evidence>
<feature type="transmembrane region" description="Helical" evidence="9">
    <location>
        <begin position="262"/>
        <end position="282"/>
    </location>
</feature>
<dbReference type="PANTHER" id="PTHR11616">
    <property type="entry name" value="SODIUM/CHLORIDE DEPENDENT TRANSPORTER"/>
    <property type="match status" value="1"/>
</dbReference>
<feature type="binding site" evidence="6">
    <location>
        <position position="318"/>
    </location>
    <ligand>
        <name>Na(+)</name>
        <dbReference type="ChEBI" id="CHEBI:29101"/>
        <label>1</label>
    </ligand>
</feature>
<evidence type="ECO:0000313" key="10">
    <source>
        <dbReference type="EMBL" id="KAF7261848.1"/>
    </source>
</evidence>
<accession>A0A8S9ZC18</accession>
<dbReference type="GO" id="GO:0005886">
    <property type="term" value="C:plasma membrane"/>
    <property type="evidence" value="ECO:0007669"/>
    <property type="project" value="TreeGrafter"/>
</dbReference>
<dbReference type="GO" id="GO:0046872">
    <property type="term" value="F:metal ion binding"/>
    <property type="evidence" value="ECO:0007669"/>
    <property type="project" value="UniProtKB-KW"/>
</dbReference>
<comment type="similarity">
    <text evidence="8">Belongs to the sodium:neurotransmitter symporter (SNF) (TC 2.A.22) family.</text>
</comment>
<evidence type="ECO:0000256" key="9">
    <source>
        <dbReference type="SAM" id="Phobius"/>
    </source>
</evidence>
<dbReference type="GO" id="GO:0015293">
    <property type="term" value="F:symporter activity"/>
    <property type="evidence" value="ECO:0007669"/>
    <property type="project" value="UniProtKB-KW"/>
</dbReference>
<organism evidence="10 11">
    <name type="scientific">Paragonimus skrjabini miyazakii</name>
    <dbReference type="NCBI Taxonomy" id="59628"/>
    <lineage>
        <taxon>Eukaryota</taxon>
        <taxon>Metazoa</taxon>
        <taxon>Spiralia</taxon>
        <taxon>Lophotrochozoa</taxon>
        <taxon>Platyhelminthes</taxon>
        <taxon>Trematoda</taxon>
        <taxon>Digenea</taxon>
        <taxon>Plagiorchiida</taxon>
        <taxon>Troglotremata</taxon>
        <taxon>Troglotrematidae</taxon>
        <taxon>Paragonimus</taxon>
    </lineage>
</organism>
<dbReference type="OrthoDB" id="6581954at2759"/>
<dbReference type="InterPro" id="IPR000175">
    <property type="entry name" value="Na/ntran_symport"/>
</dbReference>
<feature type="transmembrane region" description="Helical" evidence="9">
    <location>
        <begin position="582"/>
        <end position="607"/>
    </location>
</feature>
<proteinExistence type="inferred from homology"/>
<dbReference type="NCBIfam" id="NF037979">
    <property type="entry name" value="Na_transp"/>
    <property type="match status" value="1"/>
</dbReference>
<evidence type="ECO:0000256" key="1">
    <source>
        <dbReference type="ARBA" id="ARBA00004141"/>
    </source>
</evidence>
<comment type="caution">
    <text evidence="10">The sequence shown here is derived from an EMBL/GenBank/DDBJ whole genome shotgun (WGS) entry which is preliminary data.</text>
</comment>
<feature type="binding site" evidence="6">
    <location>
        <position position="72"/>
    </location>
    <ligand>
        <name>Na(+)</name>
        <dbReference type="ChEBI" id="CHEBI:29101"/>
        <label>1</label>
    </ligand>
</feature>
<feature type="transmembrane region" description="Helical" evidence="9">
    <location>
        <begin position="390"/>
        <end position="415"/>
    </location>
</feature>
<keyword evidence="2 8" id="KW-0813">Transport</keyword>
<keyword evidence="11" id="KW-1185">Reference proteome</keyword>
<dbReference type="Pfam" id="PF00209">
    <property type="entry name" value="SNF"/>
    <property type="match status" value="1"/>
</dbReference>
<dbReference type="AlphaFoldDB" id="A0A8S9ZC18"/>
<keyword evidence="6" id="KW-0479">Metal-binding</keyword>
<reference evidence="10" key="1">
    <citation type="submission" date="2019-07" db="EMBL/GenBank/DDBJ databases">
        <title>Annotation for the trematode Paragonimus miyazaki's.</title>
        <authorList>
            <person name="Choi Y.-J."/>
        </authorList>
    </citation>
    <scope>NUCLEOTIDE SEQUENCE</scope>
    <source>
        <strain evidence="10">Japan</strain>
    </source>
</reference>
<feature type="binding site" evidence="6">
    <location>
        <position position="415"/>
    </location>
    <ligand>
        <name>Na(+)</name>
        <dbReference type="ChEBI" id="CHEBI:29101"/>
        <label>1</label>
    </ligand>
</feature>
<feature type="transmembrane region" description="Helical" evidence="9">
    <location>
        <begin position="311"/>
        <end position="332"/>
    </location>
</feature>
<feature type="binding site" evidence="6">
    <location>
        <position position="68"/>
    </location>
    <ligand>
        <name>Na(+)</name>
        <dbReference type="ChEBI" id="CHEBI:29101"/>
        <label>1</label>
    </ligand>
</feature>
<dbReference type="InterPro" id="IPR037272">
    <property type="entry name" value="SNS_sf"/>
</dbReference>
<feature type="binding site" evidence="6">
    <location>
        <position position="350"/>
    </location>
    <ligand>
        <name>Na(+)</name>
        <dbReference type="ChEBI" id="CHEBI:29101"/>
        <label>1</label>
    </ligand>
</feature>
<feature type="binding site" evidence="6">
    <location>
        <position position="418"/>
    </location>
    <ligand>
        <name>Na(+)</name>
        <dbReference type="ChEBI" id="CHEBI:29101"/>
        <label>1</label>
    </ligand>
</feature>
<feature type="disulfide bond" evidence="7">
    <location>
        <begin position="170"/>
        <end position="180"/>
    </location>
</feature>
<keyword evidence="7" id="KW-1015">Disulfide bond</keyword>
<feature type="transmembrane region" description="Helical" evidence="9">
    <location>
        <begin position="86"/>
        <end position="106"/>
    </location>
</feature>
<dbReference type="SUPFAM" id="SSF161070">
    <property type="entry name" value="SNF-like"/>
    <property type="match status" value="1"/>
</dbReference>
<keyword evidence="4 9" id="KW-1133">Transmembrane helix</keyword>
<feature type="transmembrane region" description="Helical" evidence="9">
    <location>
        <begin position="233"/>
        <end position="250"/>
    </location>
</feature>
<dbReference type="Proteomes" id="UP000822476">
    <property type="component" value="Unassembled WGS sequence"/>
</dbReference>
<dbReference type="PROSITE" id="PS50267">
    <property type="entry name" value="NA_NEUROTRAN_SYMP_3"/>
    <property type="match status" value="1"/>
</dbReference>
<dbReference type="PANTHER" id="PTHR11616:SF38">
    <property type="entry name" value="SODIUM-DEPENDENT DOPAMINE TRANSPORTER"/>
    <property type="match status" value="1"/>
</dbReference>
<keyword evidence="3 8" id="KW-0812">Transmembrane</keyword>
<evidence type="ECO:0000256" key="8">
    <source>
        <dbReference type="RuleBase" id="RU003732"/>
    </source>
</evidence>
<dbReference type="PRINTS" id="PR00176">
    <property type="entry name" value="NANEUSMPORT"/>
</dbReference>
<protein>
    <recommendedName>
        <fullName evidence="8">Transporter</fullName>
    </recommendedName>
</protein>
<feature type="binding site" evidence="6">
    <location>
        <position position="65"/>
    </location>
    <ligand>
        <name>Na(+)</name>
        <dbReference type="ChEBI" id="CHEBI:29101"/>
        <label>1</label>
    </ligand>
</feature>
<evidence type="ECO:0000256" key="3">
    <source>
        <dbReference type="ARBA" id="ARBA00022692"/>
    </source>
</evidence>
<feature type="binding site" evidence="6">
    <location>
        <position position="67"/>
    </location>
    <ligand>
        <name>Na(+)</name>
        <dbReference type="ChEBI" id="CHEBI:29101"/>
        <label>1</label>
    </ligand>
</feature>
<name>A0A8S9ZC18_9TREM</name>
<dbReference type="EMBL" id="JTDE01000243">
    <property type="protein sequence ID" value="KAF7261848.1"/>
    <property type="molecule type" value="Genomic_DNA"/>
</dbReference>
<evidence type="ECO:0000256" key="6">
    <source>
        <dbReference type="PIRSR" id="PIRSR600175-1"/>
    </source>
</evidence>
<feature type="transmembrane region" description="Helical" evidence="9">
    <location>
        <begin position="448"/>
        <end position="467"/>
    </location>
</feature>
<dbReference type="PROSITE" id="PS00610">
    <property type="entry name" value="NA_NEUROTRAN_SYMP_1"/>
    <property type="match status" value="1"/>
</dbReference>
<evidence type="ECO:0000256" key="4">
    <source>
        <dbReference type="ARBA" id="ARBA00022989"/>
    </source>
</evidence>
<gene>
    <name evidence="10" type="ORF">EG68_00828</name>
</gene>
<comment type="subcellular location">
    <subcellularLocation>
        <location evidence="1">Membrane</location>
        <topology evidence="1">Multi-pass membrane protein</topology>
    </subcellularLocation>
</comment>
<evidence type="ECO:0000256" key="5">
    <source>
        <dbReference type="ARBA" id="ARBA00023136"/>
    </source>
</evidence>
<feature type="transmembrane region" description="Helical" evidence="9">
    <location>
        <begin position="523"/>
        <end position="542"/>
    </location>
</feature>
<keyword evidence="8" id="KW-0769">Symport</keyword>
<evidence type="ECO:0000256" key="2">
    <source>
        <dbReference type="ARBA" id="ARBA00022448"/>
    </source>
</evidence>
<dbReference type="GO" id="GO:0006865">
    <property type="term" value="P:amino acid transport"/>
    <property type="evidence" value="ECO:0007669"/>
    <property type="project" value="TreeGrafter"/>
</dbReference>
<feature type="transmembrane region" description="Helical" evidence="9">
    <location>
        <begin position="344"/>
        <end position="370"/>
    </location>
</feature>
<evidence type="ECO:0000256" key="7">
    <source>
        <dbReference type="PIRSR" id="PIRSR600175-2"/>
    </source>
</evidence>